<comment type="pathway">
    <text evidence="12">Protein modification.</text>
</comment>
<dbReference type="Gene3D" id="1.20.58.2220">
    <property type="entry name" value="Formin, FH2 domain"/>
    <property type="match status" value="1"/>
</dbReference>
<gene>
    <name evidence="15" type="ORF">OVA965_LOCUS9603</name>
    <name evidence="16" type="ORF">TMI583_LOCUS9601</name>
</gene>
<evidence type="ECO:0000256" key="8">
    <source>
        <dbReference type="ARBA" id="ARBA00022842"/>
    </source>
</evidence>
<dbReference type="Proteomes" id="UP000677228">
    <property type="component" value="Unassembled WGS sequence"/>
</dbReference>
<comment type="subcellular location">
    <subcellularLocation>
        <location evidence="2">Endoplasmic reticulum membrane</location>
        <topology evidence="2">Multi-pass membrane protein</topology>
    </subcellularLocation>
</comment>
<dbReference type="InterPro" id="IPR015425">
    <property type="entry name" value="FH2_Formin"/>
</dbReference>
<sequence length="982" mass="113494">VNLLGKVPSERFKHYVKTPPRNYSVIVMLTALSPQRQCAICKQAHDEFQIVAQSWRYSSAFSNKIFFAMVDFDEGSDVFQYLKLNSAPVFIHFPPKMKPKKGDYMDISRWGFSAEQLVKWINDRADIHIHVFRPPNYSGFLLVILLVTMIAGLLYIKRNSLEFLYNNLLWGVSVILVILVCTSGQIWNTIRGSPFLHRNPQTGQIATISYFISGQMWNMISGPPFLGKNKNSVGLFSGSSGYQFVAETYVDIHIDDLIAFDEANAFVNGKIKSIERKLSFIIKLNIDDQFTEHTEECGEKRTIELQIEYPLQYPLLSPDVCLRTYFPRDIHQKFHSILQEFLTIKTASNNEPYILELLMYIKDSNVFSLIIKNDISPNATEQLTTKQSRLWIYSHHIYNIEKRRHIVNWANELRLCGFSLPGKPGIIMIEGDDIDVNTFWSRLRSLQWKRLQIKEKEDIENDDKKFDNFEELSFGDNGKSGSGSVLTRNLLDISSTITSSLPPPPPPPLELFLLSTNKSYNVANKESCQLFNPHTIKIQGRPAVEIDESSVWTIKMDNNIDISPSLIEEYFVDNKKKKTQRSLLERRLSTDRPKWCRVLPRRGEGLLLNSQLMLLCDVTLEYIIKTSKVDKPIDHIISSIDNGKPIECLDRIRQIYKHFTRNPKDVEKFSTYAGPLDVLKRAEQFLMRFIRIRHYNFKFQCLCLSEDLQSQLDVSMIKIHNLLEAIEQIRHSSKLPGMLHLLCLLFNSVSGKNARGLDFSSIISALQSKTTKPTITVSNVLCMQYEEIKPDYLQLPDELQPLLKTVETVKYKQIYQDLHSLYQRFTKLKQDMEQIGDTSTIPSTFIAMFQQYGQKFDTLFAKEEDIEQGEKALAIYFCDKNLTLEMCLSTISQFCDKIRQAHQQNLEQRKRFEQEQKRLIITIPSKKRATKYNQSVESALATELRLHISGETTTERLVGIFSIYFSSTSGIVWVSKKLPRYQ</sequence>
<keyword evidence="5 13" id="KW-0812">Transmembrane</keyword>
<evidence type="ECO:0000256" key="10">
    <source>
        <dbReference type="ARBA" id="ARBA00023136"/>
    </source>
</evidence>
<dbReference type="GO" id="GO:0008250">
    <property type="term" value="C:oligosaccharyltransferase complex"/>
    <property type="evidence" value="ECO:0007669"/>
    <property type="project" value="TreeGrafter"/>
</dbReference>
<dbReference type="Pfam" id="PF06544">
    <property type="entry name" value="Prp3_C"/>
    <property type="match status" value="1"/>
</dbReference>
<dbReference type="InterPro" id="IPR021149">
    <property type="entry name" value="OligosaccharylTrfase_OST3/OST6"/>
</dbReference>
<reference evidence="15" key="1">
    <citation type="submission" date="2021-02" db="EMBL/GenBank/DDBJ databases">
        <authorList>
            <person name="Nowell W R."/>
        </authorList>
    </citation>
    <scope>NUCLEOTIDE SEQUENCE</scope>
</reference>
<dbReference type="FunFam" id="3.40.30.10:FF:000009">
    <property type="entry name" value="Tumor suppressor candidate 3"/>
    <property type="match status" value="1"/>
</dbReference>
<dbReference type="SUPFAM" id="SSF101447">
    <property type="entry name" value="Formin homology 2 domain (FH2 domain)"/>
    <property type="match status" value="1"/>
</dbReference>
<dbReference type="Gene3D" id="3.10.110.10">
    <property type="entry name" value="Ubiquitin Conjugating Enzyme"/>
    <property type="match status" value="1"/>
</dbReference>
<dbReference type="GO" id="GO:0018279">
    <property type="term" value="P:protein N-linked glycosylation via asparagine"/>
    <property type="evidence" value="ECO:0007669"/>
    <property type="project" value="TreeGrafter"/>
</dbReference>
<evidence type="ECO:0000256" key="7">
    <source>
        <dbReference type="ARBA" id="ARBA00022824"/>
    </source>
</evidence>
<evidence type="ECO:0000259" key="14">
    <source>
        <dbReference type="PROSITE" id="PS51444"/>
    </source>
</evidence>
<keyword evidence="7" id="KW-0256">Endoplasmic reticulum</keyword>
<evidence type="ECO:0000256" key="6">
    <source>
        <dbReference type="ARBA" id="ARBA00022729"/>
    </source>
</evidence>
<evidence type="ECO:0000313" key="15">
    <source>
        <dbReference type="EMBL" id="CAF0900619.1"/>
    </source>
</evidence>
<dbReference type="InterPro" id="IPR042201">
    <property type="entry name" value="FH2_Formin_sf"/>
</dbReference>
<dbReference type="InterPro" id="IPR059181">
    <property type="entry name" value="RWDD2A-B_C"/>
</dbReference>
<dbReference type="SMART" id="SM00498">
    <property type="entry name" value="FH2"/>
    <property type="match status" value="1"/>
</dbReference>
<dbReference type="Pfam" id="PF02181">
    <property type="entry name" value="FH2"/>
    <property type="match status" value="1"/>
</dbReference>
<dbReference type="AlphaFoldDB" id="A0A8S2DEG7"/>
<evidence type="ECO:0000256" key="1">
    <source>
        <dbReference type="ARBA" id="ARBA00002791"/>
    </source>
</evidence>
<dbReference type="SUPFAM" id="SSF52833">
    <property type="entry name" value="Thioredoxin-like"/>
    <property type="match status" value="1"/>
</dbReference>
<name>A0A8S2DEG7_9BILA</name>
<dbReference type="SUPFAM" id="SSF54495">
    <property type="entry name" value="UBC-like"/>
    <property type="match status" value="1"/>
</dbReference>
<dbReference type="PANTHER" id="PTHR12692:SF0">
    <property type="entry name" value="GH11935P"/>
    <property type="match status" value="1"/>
</dbReference>
<evidence type="ECO:0000256" key="4">
    <source>
        <dbReference type="ARBA" id="ARBA00022448"/>
    </source>
</evidence>
<evidence type="ECO:0000256" key="9">
    <source>
        <dbReference type="ARBA" id="ARBA00022989"/>
    </source>
</evidence>
<evidence type="ECO:0000256" key="13">
    <source>
        <dbReference type="SAM" id="Phobius"/>
    </source>
</evidence>
<organism evidence="15 17">
    <name type="scientific">Didymodactylos carnosus</name>
    <dbReference type="NCBI Taxonomy" id="1234261"/>
    <lineage>
        <taxon>Eukaryota</taxon>
        <taxon>Metazoa</taxon>
        <taxon>Spiralia</taxon>
        <taxon>Gnathifera</taxon>
        <taxon>Rotifera</taxon>
        <taxon>Eurotatoria</taxon>
        <taxon>Bdelloidea</taxon>
        <taxon>Philodinida</taxon>
        <taxon>Philodinidae</taxon>
        <taxon>Didymodactylos</taxon>
    </lineage>
</organism>
<feature type="non-terminal residue" evidence="15">
    <location>
        <position position="1"/>
    </location>
</feature>
<feature type="domain" description="FH2" evidence="14">
    <location>
        <begin position="520"/>
        <end position="924"/>
    </location>
</feature>
<evidence type="ECO:0000256" key="2">
    <source>
        <dbReference type="ARBA" id="ARBA00004477"/>
    </source>
</evidence>
<protein>
    <recommendedName>
        <fullName evidence="14">FH2 domain-containing protein</fullName>
    </recommendedName>
</protein>
<dbReference type="InterPro" id="IPR010541">
    <property type="entry name" value="Prp3_C"/>
</dbReference>
<evidence type="ECO:0000256" key="12">
    <source>
        <dbReference type="ARBA" id="ARBA00043952"/>
    </source>
</evidence>
<dbReference type="Pfam" id="PF04756">
    <property type="entry name" value="OST3_OST6"/>
    <property type="match status" value="1"/>
</dbReference>
<evidence type="ECO:0000256" key="11">
    <source>
        <dbReference type="ARBA" id="ARBA00023157"/>
    </source>
</evidence>
<keyword evidence="11" id="KW-1015">Disulfide bond</keyword>
<feature type="transmembrane region" description="Helical" evidence="13">
    <location>
        <begin position="168"/>
        <end position="187"/>
    </location>
</feature>
<dbReference type="GO" id="GO:0015693">
    <property type="term" value="P:magnesium ion transport"/>
    <property type="evidence" value="ECO:0007669"/>
    <property type="project" value="UniProtKB-ARBA"/>
</dbReference>
<dbReference type="PANTHER" id="PTHR12692">
    <property type="entry name" value="DOLICHYL-DIPHOSPHOOLIGOSACCHARIDE--PROTEIN GLYCOSYLTRANSFERASE-RELATED"/>
    <property type="match status" value="1"/>
</dbReference>
<keyword evidence="10 13" id="KW-0472">Membrane</keyword>
<dbReference type="EMBL" id="CAJOBA010003427">
    <property type="protein sequence ID" value="CAF3681398.1"/>
    <property type="molecule type" value="Genomic_DNA"/>
</dbReference>
<proteinExistence type="inferred from homology"/>
<dbReference type="InterPro" id="IPR016135">
    <property type="entry name" value="UBQ-conjugating_enzyme/RWD"/>
</dbReference>
<dbReference type="Gene3D" id="3.40.30.10">
    <property type="entry name" value="Glutaredoxin"/>
    <property type="match status" value="1"/>
</dbReference>
<dbReference type="Proteomes" id="UP000682733">
    <property type="component" value="Unassembled WGS sequence"/>
</dbReference>
<comment type="similarity">
    <text evidence="3">Belongs to the OST3/OST6 family.</text>
</comment>
<keyword evidence="9 13" id="KW-1133">Transmembrane helix</keyword>
<evidence type="ECO:0000256" key="5">
    <source>
        <dbReference type="ARBA" id="ARBA00022692"/>
    </source>
</evidence>
<evidence type="ECO:0000313" key="17">
    <source>
        <dbReference type="Proteomes" id="UP000677228"/>
    </source>
</evidence>
<accession>A0A8S2DEG7</accession>
<dbReference type="CDD" id="cd24163">
    <property type="entry name" value="RWDD2_C"/>
    <property type="match status" value="1"/>
</dbReference>
<keyword evidence="8" id="KW-0460">Magnesium</keyword>
<dbReference type="EMBL" id="CAJNOK010003425">
    <property type="protein sequence ID" value="CAF0900619.1"/>
    <property type="molecule type" value="Genomic_DNA"/>
</dbReference>
<keyword evidence="6" id="KW-0732">Signal</keyword>
<evidence type="ECO:0000313" key="16">
    <source>
        <dbReference type="EMBL" id="CAF3681398.1"/>
    </source>
</evidence>
<comment type="function">
    <text evidence="1">Subunit of the oligosaccharyl transferase (OST) complex that catalyzes the initial transfer of a defined glycan (Glc(3)Man(9)GlcNAc(2) in eukaryotes) from the lipid carrier dolichol-pyrophosphate to an asparagine residue within an Asn-X-Ser/Thr consensus motif in nascent polypeptide chains, the first step in protein N-glycosylation. N-glycosylation occurs cotranslationally and the complex associates with the Sec61 complex at the channel-forming translocon complex that mediates protein translocation across the endoplasmic reticulum (ER). All subunits are required for a maximal enzyme activity.</text>
</comment>
<evidence type="ECO:0000256" key="3">
    <source>
        <dbReference type="ARBA" id="ARBA00009561"/>
    </source>
</evidence>
<dbReference type="InterPro" id="IPR036249">
    <property type="entry name" value="Thioredoxin-like_sf"/>
</dbReference>
<feature type="transmembrane region" description="Helical" evidence="13">
    <location>
        <begin position="137"/>
        <end position="156"/>
    </location>
</feature>
<comment type="caution">
    <text evidence="15">The sequence shown here is derived from an EMBL/GenBank/DDBJ whole genome shotgun (WGS) entry which is preliminary data.</text>
</comment>
<dbReference type="PROSITE" id="PS51444">
    <property type="entry name" value="FH2"/>
    <property type="match status" value="1"/>
</dbReference>
<keyword evidence="4" id="KW-0813">Transport</keyword>